<proteinExistence type="predicted"/>
<dbReference type="SUPFAM" id="SSF52980">
    <property type="entry name" value="Restriction endonuclease-like"/>
    <property type="match status" value="1"/>
</dbReference>
<dbReference type="EMBL" id="BMXA01000001">
    <property type="protein sequence ID" value="GHA01120.1"/>
    <property type="molecule type" value="Genomic_DNA"/>
</dbReference>
<dbReference type="InterPro" id="IPR011335">
    <property type="entry name" value="Restrct_endonuc-II-like"/>
</dbReference>
<dbReference type="InterPro" id="IPR011856">
    <property type="entry name" value="tRNA_endonuc-like_dom_sf"/>
</dbReference>
<accession>A0A918RK41</accession>
<evidence type="ECO:0000313" key="2">
    <source>
        <dbReference type="Proteomes" id="UP000614811"/>
    </source>
</evidence>
<evidence type="ECO:0000313" key="1">
    <source>
        <dbReference type="EMBL" id="GHA01120.1"/>
    </source>
</evidence>
<dbReference type="Proteomes" id="UP000614811">
    <property type="component" value="Unassembled WGS sequence"/>
</dbReference>
<dbReference type="Gene3D" id="3.40.1350.10">
    <property type="match status" value="1"/>
</dbReference>
<evidence type="ECO:0008006" key="3">
    <source>
        <dbReference type="Google" id="ProtNLM"/>
    </source>
</evidence>
<reference evidence="1" key="1">
    <citation type="journal article" date="2014" name="Int. J. Syst. Evol. Microbiol.">
        <title>Complete genome sequence of Corynebacterium casei LMG S-19264T (=DSM 44701T), isolated from a smear-ripened cheese.</title>
        <authorList>
            <consortium name="US DOE Joint Genome Institute (JGI-PGF)"/>
            <person name="Walter F."/>
            <person name="Albersmeier A."/>
            <person name="Kalinowski J."/>
            <person name="Ruckert C."/>
        </authorList>
    </citation>
    <scope>NUCLEOTIDE SEQUENCE</scope>
    <source>
        <strain evidence="1">KCTC 12711</strain>
    </source>
</reference>
<name>A0A918RK41_9GAMM</name>
<keyword evidence="2" id="KW-1185">Reference proteome</keyword>
<protein>
    <recommendedName>
        <fullName evidence="3">DUF1887 family protein</fullName>
    </recommendedName>
</protein>
<reference evidence="1" key="2">
    <citation type="submission" date="2020-09" db="EMBL/GenBank/DDBJ databases">
        <authorList>
            <person name="Sun Q."/>
            <person name="Kim S."/>
        </authorList>
    </citation>
    <scope>NUCLEOTIDE SEQUENCE</scope>
    <source>
        <strain evidence="1">KCTC 12711</strain>
    </source>
</reference>
<organism evidence="1 2">
    <name type="scientific">Arenicella chitinivorans</name>
    <dbReference type="NCBI Taxonomy" id="1329800"/>
    <lineage>
        <taxon>Bacteria</taxon>
        <taxon>Pseudomonadati</taxon>
        <taxon>Pseudomonadota</taxon>
        <taxon>Gammaproteobacteria</taxon>
        <taxon>Arenicellales</taxon>
        <taxon>Arenicellaceae</taxon>
        <taxon>Arenicella</taxon>
    </lineage>
</organism>
<gene>
    <name evidence="1" type="ORF">GCM10008090_07780</name>
</gene>
<dbReference type="GO" id="GO:0003676">
    <property type="term" value="F:nucleic acid binding"/>
    <property type="evidence" value="ECO:0007669"/>
    <property type="project" value="InterPro"/>
</dbReference>
<dbReference type="AlphaFoldDB" id="A0A918RK41"/>
<comment type="caution">
    <text evidence="1">The sequence shown here is derived from an EMBL/GenBank/DDBJ whole genome shotgun (WGS) entry which is preliminary data.</text>
</comment>
<sequence length="292" mass="33385">MHDTAVFVNTLVKKYLAQKAILKELQPDTSANIGDELFSLDDVDVHNTNVLADEANLGPIADWLKTLNVDVSFNPDAADTTGFFDEIALHMGQHVDAITPIVNQIKYIQGKGYANVKFALGKFTEQDQKTIRHFCQELYDYSFVAKYFYHKKEKFVRLTLQTAPKIRAFFHGVWMEWFALITVLKLMQDKNLSSSCARSVDVRFQDGSRNELDIVLVSKQGQPICIECKSGEFRHDIEKYLTLRKRLKLSKQQFVLCVFGLSDEQATGMTAMYEITFVNERTLAPYIESQLT</sequence>